<dbReference type="EMBL" id="MU006219">
    <property type="protein sequence ID" value="KAF2830275.1"/>
    <property type="molecule type" value="Genomic_DNA"/>
</dbReference>
<accession>A0A6A7ACF9</accession>
<evidence type="ECO:0000256" key="1">
    <source>
        <dbReference type="SAM" id="MobiDB-lite"/>
    </source>
</evidence>
<sequence>MDHMTPLPDELHLTILSFINPCDWRVSKYSNYRLIAKQYAHVGAQVMFESFQFPPTVRALERMENILSVGLGKYFKTLDYEDELPRNEEGVKMVEGEGEQEENKEEQEVDAEEEEMQYIDDSDQEPPPHLLHPPAPRSSLQTTVFTTVLTAFHAAKAPINYIDAQKLHASALPLPLSLTPFLANLTQLELSVEISEFHPCPEMGIRALVANIPALEGLHLRFANDQRWHDSWRDPPALWAIVPLHDGAWGRMKSISLTYVTATESELIQLLSVLPQTLTCFHFEHIKLVKDSHSQSTYEVPLRQRR</sequence>
<dbReference type="Proteomes" id="UP000799424">
    <property type="component" value="Unassembled WGS sequence"/>
</dbReference>
<feature type="compositionally biased region" description="Pro residues" evidence="1">
    <location>
        <begin position="125"/>
        <end position="135"/>
    </location>
</feature>
<dbReference type="AlphaFoldDB" id="A0A6A7ACF9"/>
<protein>
    <recommendedName>
        <fullName evidence="4">F-box domain-containing protein</fullName>
    </recommendedName>
</protein>
<feature type="compositionally biased region" description="Acidic residues" evidence="1">
    <location>
        <begin position="96"/>
        <end position="124"/>
    </location>
</feature>
<gene>
    <name evidence="2" type="ORF">CC86DRAFT_367091</name>
</gene>
<reference evidence="2" key="1">
    <citation type="journal article" date="2020" name="Stud. Mycol.">
        <title>101 Dothideomycetes genomes: a test case for predicting lifestyles and emergence of pathogens.</title>
        <authorList>
            <person name="Haridas S."/>
            <person name="Albert R."/>
            <person name="Binder M."/>
            <person name="Bloem J."/>
            <person name="Labutti K."/>
            <person name="Salamov A."/>
            <person name="Andreopoulos B."/>
            <person name="Baker S."/>
            <person name="Barry K."/>
            <person name="Bills G."/>
            <person name="Bluhm B."/>
            <person name="Cannon C."/>
            <person name="Castanera R."/>
            <person name="Culley D."/>
            <person name="Daum C."/>
            <person name="Ezra D."/>
            <person name="Gonzalez J."/>
            <person name="Henrissat B."/>
            <person name="Kuo A."/>
            <person name="Liang C."/>
            <person name="Lipzen A."/>
            <person name="Lutzoni F."/>
            <person name="Magnuson J."/>
            <person name="Mondo S."/>
            <person name="Nolan M."/>
            <person name="Ohm R."/>
            <person name="Pangilinan J."/>
            <person name="Park H.-J."/>
            <person name="Ramirez L."/>
            <person name="Alfaro M."/>
            <person name="Sun H."/>
            <person name="Tritt A."/>
            <person name="Yoshinaga Y."/>
            <person name="Zwiers L.-H."/>
            <person name="Turgeon B."/>
            <person name="Goodwin S."/>
            <person name="Spatafora J."/>
            <person name="Crous P."/>
            <person name="Grigoriev I."/>
        </authorList>
    </citation>
    <scope>NUCLEOTIDE SEQUENCE</scope>
    <source>
        <strain evidence="2">CBS 113818</strain>
    </source>
</reference>
<organism evidence="2 3">
    <name type="scientific">Ophiobolus disseminans</name>
    <dbReference type="NCBI Taxonomy" id="1469910"/>
    <lineage>
        <taxon>Eukaryota</taxon>
        <taxon>Fungi</taxon>
        <taxon>Dikarya</taxon>
        <taxon>Ascomycota</taxon>
        <taxon>Pezizomycotina</taxon>
        <taxon>Dothideomycetes</taxon>
        <taxon>Pleosporomycetidae</taxon>
        <taxon>Pleosporales</taxon>
        <taxon>Pleosporineae</taxon>
        <taxon>Phaeosphaeriaceae</taxon>
        <taxon>Ophiobolus</taxon>
    </lineage>
</organism>
<proteinExistence type="predicted"/>
<keyword evidence="3" id="KW-1185">Reference proteome</keyword>
<name>A0A6A7ACF9_9PLEO</name>
<evidence type="ECO:0000313" key="3">
    <source>
        <dbReference type="Proteomes" id="UP000799424"/>
    </source>
</evidence>
<evidence type="ECO:0008006" key="4">
    <source>
        <dbReference type="Google" id="ProtNLM"/>
    </source>
</evidence>
<evidence type="ECO:0000313" key="2">
    <source>
        <dbReference type="EMBL" id="KAF2830275.1"/>
    </source>
</evidence>
<feature type="compositionally biased region" description="Basic and acidic residues" evidence="1">
    <location>
        <begin position="86"/>
        <end position="95"/>
    </location>
</feature>
<feature type="region of interest" description="Disordered" evidence="1">
    <location>
        <begin position="86"/>
        <end position="135"/>
    </location>
</feature>